<evidence type="ECO:0000256" key="1">
    <source>
        <dbReference type="ARBA" id="ARBA00000971"/>
    </source>
</evidence>
<dbReference type="Gene3D" id="3.10.50.40">
    <property type="match status" value="1"/>
</dbReference>
<feature type="domain" description="PPIase FKBP-type" evidence="6">
    <location>
        <begin position="130"/>
        <end position="216"/>
    </location>
</feature>
<keyword evidence="3" id="KW-0697">Rotamase</keyword>
<evidence type="ECO:0000313" key="8">
    <source>
        <dbReference type="EMBL" id="CAB4622210.1"/>
    </source>
</evidence>
<dbReference type="PANTHER" id="PTHR43811:SF19">
    <property type="entry name" value="39 KDA FK506-BINDING NUCLEAR PROTEIN"/>
    <property type="match status" value="1"/>
</dbReference>
<dbReference type="InterPro" id="IPR001179">
    <property type="entry name" value="PPIase_FKBP_dom"/>
</dbReference>
<evidence type="ECO:0000256" key="3">
    <source>
        <dbReference type="ARBA" id="ARBA00023110"/>
    </source>
</evidence>
<comment type="catalytic activity">
    <reaction evidence="1">
        <text>[protein]-peptidylproline (omega=180) = [protein]-peptidylproline (omega=0)</text>
        <dbReference type="Rhea" id="RHEA:16237"/>
        <dbReference type="Rhea" id="RHEA-COMP:10747"/>
        <dbReference type="Rhea" id="RHEA-COMP:10748"/>
        <dbReference type="ChEBI" id="CHEBI:83833"/>
        <dbReference type="ChEBI" id="CHEBI:83834"/>
        <dbReference type="EC" id="5.2.1.8"/>
    </reaction>
</comment>
<dbReference type="PANTHER" id="PTHR43811">
    <property type="entry name" value="FKBP-TYPE PEPTIDYL-PROLYL CIS-TRANS ISOMERASE FKPA"/>
    <property type="match status" value="1"/>
</dbReference>
<dbReference type="EC" id="5.2.1.8" evidence="2"/>
<dbReference type="SUPFAM" id="SSF54534">
    <property type="entry name" value="FKBP-like"/>
    <property type="match status" value="1"/>
</dbReference>
<dbReference type="AlphaFoldDB" id="A0A6J7HXP9"/>
<evidence type="ECO:0000259" key="6">
    <source>
        <dbReference type="PROSITE" id="PS50059"/>
    </source>
</evidence>
<evidence type="ECO:0000313" key="7">
    <source>
        <dbReference type="EMBL" id="CAB4605716.1"/>
    </source>
</evidence>
<dbReference type="InterPro" id="IPR046357">
    <property type="entry name" value="PPIase_dom_sf"/>
</dbReference>
<organism evidence="9">
    <name type="scientific">freshwater metagenome</name>
    <dbReference type="NCBI Taxonomy" id="449393"/>
    <lineage>
        <taxon>unclassified sequences</taxon>
        <taxon>metagenomes</taxon>
        <taxon>ecological metagenomes</taxon>
    </lineage>
</organism>
<gene>
    <name evidence="7" type="ORF">UFOPK1827_00948</name>
    <name evidence="8" type="ORF">UFOPK2000_00120</name>
    <name evidence="9" type="ORF">UFOPK3708_00337</name>
</gene>
<proteinExistence type="predicted"/>
<dbReference type="EMBL" id="CAEZUO010000037">
    <property type="protein sequence ID" value="CAB4605716.1"/>
    <property type="molecule type" value="Genomic_DNA"/>
</dbReference>
<dbReference type="GO" id="GO:0003755">
    <property type="term" value="F:peptidyl-prolyl cis-trans isomerase activity"/>
    <property type="evidence" value="ECO:0007669"/>
    <property type="project" value="UniProtKB-KW"/>
</dbReference>
<dbReference type="Pfam" id="PF00254">
    <property type="entry name" value="FKBP_C"/>
    <property type="match status" value="1"/>
</dbReference>
<sequence length="226" mass="23241">MGTAKRERQKAGHQARLNVERSLDRRDQRRRRLFSIVGAAVILVATGALFVALSDNSSTSTTAATTTTTLASTTTVSAVTLPSAAGKPCVAFNDTLPVGAPDVTMPVGETPKALVVKDLVVGSGTPVAKGDSVTVNYIGVSCSTGKIFDSSWANGKPITFPLNQVITGWSQGLVGMQPNGRRLLVIPPDLGYGSTGQGGIAPDETLVFVVDLISTSTSATPGTAAN</sequence>
<dbReference type="EMBL" id="CAFBNA010000010">
    <property type="protein sequence ID" value="CAB4922535.1"/>
    <property type="molecule type" value="Genomic_DNA"/>
</dbReference>
<dbReference type="PROSITE" id="PS50059">
    <property type="entry name" value="FKBP_PPIASE"/>
    <property type="match status" value="1"/>
</dbReference>
<evidence type="ECO:0000256" key="2">
    <source>
        <dbReference type="ARBA" id="ARBA00013194"/>
    </source>
</evidence>
<accession>A0A6J7HXP9</accession>
<keyword evidence="5" id="KW-1133">Transmembrane helix</keyword>
<name>A0A6J7HXP9_9ZZZZ</name>
<keyword evidence="5" id="KW-0812">Transmembrane</keyword>
<evidence type="ECO:0000256" key="4">
    <source>
        <dbReference type="ARBA" id="ARBA00023235"/>
    </source>
</evidence>
<reference evidence="9" key="1">
    <citation type="submission" date="2020-05" db="EMBL/GenBank/DDBJ databases">
        <authorList>
            <person name="Chiriac C."/>
            <person name="Salcher M."/>
            <person name="Ghai R."/>
            <person name="Kavagutti S V."/>
        </authorList>
    </citation>
    <scope>NUCLEOTIDE SEQUENCE</scope>
</reference>
<evidence type="ECO:0000256" key="5">
    <source>
        <dbReference type="SAM" id="Phobius"/>
    </source>
</evidence>
<keyword evidence="5" id="KW-0472">Membrane</keyword>
<dbReference type="EMBL" id="CAEZVK010000005">
    <property type="protein sequence ID" value="CAB4622210.1"/>
    <property type="molecule type" value="Genomic_DNA"/>
</dbReference>
<evidence type="ECO:0000313" key="9">
    <source>
        <dbReference type="EMBL" id="CAB4922535.1"/>
    </source>
</evidence>
<protein>
    <recommendedName>
        <fullName evidence="2">peptidylprolyl isomerase</fullName>
        <ecNumber evidence="2">5.2.1.8</ecNumber>
    </recommendedName>
</protein>
<feature type="transmembrane region" description="Helical" evidence="5">
    <location>
        <begin position="33"/>
        <end position="53"/>
    </location>
</feature>
<keyword evidence="4" id="KW-0413">Isomerase</keyword>